<evidence type="ECO:0000313" key="6">
    <source>
        <dbReference type="Proteomes" id="UP000321947"/>
    </source>
</evidence>
<evidence type="ECO:0000313" key="3">
    <source>
        <dbReference type="EMBL" id="KAA0039165.1"/>
    </source>
</evidence>
<dbReference type="PANTHER" id="PTHR48258">
    <property type="entry name" value="DUF4218 DOMAIN-CONTAINING PROTEIN-RELATED"/>
    <property type="match status" value="1"/>
</dbReference>
<dbReference type="OrthoDB" id="1878503at2759"/>
<dbReference type="Pfam" id="PF13952">
    <property type="entry name" value="DUF4216"/>
    <property type="match status" value="1"/>
</dbReference>
<comment type="caution">
    <text evidence="4">The sequence shown here is derived from an EMBL/GenBank/DDBJ whole genome shotgun (WGS) entry which is preliminary data.</text>
</comment>
<feature type="domain" description="DUF4216" evidence="2">
    <location>
        <begin position="60"/>
        <end position="118"/>
    </location>
</feature>
<dbReference type="EMBL" id="SSTE01018442">
    <property type="protein sequence ID" value="KAA0039165.1"/>
    <property type="molecule type" value="Genomic_DNA"/>
</dbReference>
<gene>
    <name evidence="4" type="ORF">E5676_scaffold322G00050</name>
    <name evidence="3" type="ORF">E6C27_scaffold121G00680</name>
</gene>
<name>A0A5D3DT41_CUCMM</name>
<feature type="compositionally biased region" description="Polar residues" evidence="1">
    <location>
        <begin position="151"/>
        <end position="160"/>
    </location>
</feature>
<reference evidence="5 6" key="1">
    <citation type="submission" date="2019-08" db="EMBL/GenBank/DDBJ databases">
        <title>Draft genome sequences of two oriental melons (Cucumis melo L. var makuwa).</title>
        <authorList>
            <person name="Kwon S.-Y."/>
        </authorList>
    </citation>
    <scope>NUCLEOTIDE SEQUENCE [LARGE SCALE GENOMIC DNA]</scope>
    <source>
        <strain evidence="6">cv. Chang Bougi</strain>
        <strain evidence="5">cv. SW 3</strain>
        <tissue evidence="4">Leaf</tissue>
    </source>
</reference>
<dbReference type="GO" id="GO:0016829">
    <property type="term" value="F:lyase activity"/>
    <property type="evidence" value="ECO:0007669"/>
    <property type="project" value="UniProtKB-KW"/>
</dbReference>
<sequence length="305" mass="34502">MVPSLEVCSYNGCIIGGIRFSTLEPDSKRPTQNSGVMVIGEGSRGSADNNFYDVLDEVLHVQYPLERFVCLFKCRLFDTYNKKNHRTHVELVYKSINTSCFWFDEESVILATQTHQVFNDLKDEKKVDMYLELDDTFNNSKGSSSISNTSDAPQSTFSPTSRRRQHSQNLELEQYVQQHGKIPISIAPGGDKTISPQAIRFSCANRVLMSNTFSINALNWFELDFGDRALTPFEQSRVNKAQLERSSLTTTEANPCPSLNNNMISLKNEVIQWTVSKSNVGTSVLAHPRGFPTTIWRRDMQNHVG</sequence>
<evidence type="ECO:0000256" key="1">
    <source>
        <dbReference type="SAM" id="MobiDB-lite"/>
    </source>
</evidence>
<protein>
    <submittedName>
        <fullName evidence="4">(R)-mandelonitrile lyase 1-like</fullName>
    </submittedName>
</protein>
<dbReference type="AlphaFoldDB" id="A0A5D3DT41"/>
<evidence type="ECO:0000313" key="4">
    <source>
        <dbReference type="EMBL" id="TYK26947.1"/>
    </source>
</evidence>
<feature type="region of interest" description="Disordered" evidence="1">
    <location>
        <begin position="140"/>
        <end position="164"/>
    </location>
</feature>
<dbReference type="PANTHER" id="PTHR48258:SF14">
    <property type="entry name" value="OS02G0583300 PROTEIN"/>
    <property type="match status" value="1"/>
</dbReference>
<accession>A0A5D3DT41</accession>
<organism evidence="4 6">
    <name type="scientific">Cucumis melo var. makuwa</name>
    <name type="common">Oriental melon</name>
    <dbReference type="NCBI Taxonomy" id="1194695"/>
    <lineage>
        <taxon>Eukaryota</taxon>
        <taxon>Viridiplantae</taxon>
        <taxon>Streptophyta</taxon>
        <taxon>Embryophyta</taxon>
        <taxon>Tracheophyta</taxon>
        <taxon>Spermatophyta</taxon>
        <taxon>Magnoliopsida</taxon>
        <taxon>eudicotyledons</taxon>
        <taxon>Gunneridae</taxon>
        <taxon>Pentapetalae</taxon>
        <taxon>rosids</taxon>
        <taxon>fabids</taxon>
        <taxon>Cucurbitales</taxon>
        <taxon>Cucurbitaceae</taxon>
        <taxon>Benincaseae</taxon>
        <taxon>Cucumis</taxon>
    </lineage>
</organism>
<dbReference type="Proteomes" id="UP000321947">
    <property type="component" value="Unassembled WGS sequence"/>
</dbReference>
<evidence type="ECO:0000313" key="5">
    <source>
        <dbReference type="Proteomes" id="UP000321393"/>
    </source>
</evidence>
<dbReference type="InterPro" id="IPR025312">
    <property type="entry name" value="DUF4216"/>
</dbReference>
<feature type="compositionally biased region" description="Low complexity" evidence="1">
    <location>
        <begin position="140"/>
        <end position="150"/>
    </location>
</feature>
<dbReference type="EMBL" id="SSTD01003209">
    <property type="protein sequence ID" value="TYK26947.1"/>
    <property type="molecule type" value="Genomic_DNA"/>
</dbReference>
<evidence type="ECO:0000259" key="2">
    <source>
        <dbReference type="Pfam" id="PF13952"/>
    </source>
</evidence>
<proteinExistence type="predicted"/>
<dbReference type="Proteomes" id="UP000321393">
    <property type="component" value="Unassembled WGS sequence"/>
</dbReference>
<keyword evidence="4" id="KW-0456">Lyase</keyword>